<gene>
    <name evidence="1" type="ORF">PSNMU_V1.4_AUG-EV-PASAV3_0006920</name>
</gene>
<sequence length="171" mass="18878">MVSTMANAYNTLTDEDRERVFMLAVGQNDYSMSNQNFCQGFAACADESGSPWWNDVAAAQRDVIFYMKTDPTDDSSWEFYCHYSMNTGRGEFADTIQEMLSITAANAMDLDESDFLGNGTDVFGNETMFEPDELSSNSITAMSSVSSSSSMTSTFLLSIMVSGSILVWSMQ</sequence>
<dbReference type="EMBL" id="CAACVS010000015">
    <property type="protein sequence ID" value="VEU33962.1"/>
    <property type="molecule type" value="Genomic_DNA"/>
</dbReference>
<protein>
    <submittedName>
        <fullName evidence="1">Uncharacterized protein</fullName>
    </submittedName>
</protein>
<dbReference type="Proteomes" id="UP000291116">
    <property type="component" value="Unassembled WGS sequence"/>
</dbReference>
<dbReference type="AlphaFoldDB" id="A0A448YVY6"/>
<dbReference type="OrthoDB" id="10537712at2759"/>
<name>A0A448YVY6_9STRA</name>
<keyword evidence="2" id="KW-1185">Reference proteome</keyword>
<organism evidence="1 2">
    <name type="scientific">Pseudo-nitzschia multistriata</name>
    <dbReference type="NCBI Taxonomy" id="183589"/>
    <lineage>
        <taxon>Eukaryota</taxon>
        <taxon>Sar</taxon>
        <taxon>Stramenopiles</taxon>
        <taxon>Ochrophyta</taxon>
        <taxon>Bacillariophyta</taxon>
        <taxon>Bacillariophyceae</taxon>
        <taxon>Bacillariophycidae</taxon>
        <taxon>Bacillariales</taxon>
        <taxon>Bacillariaceae</taxon>
        <taxon>Pseudo-nitzschia</taxon>
    </lineage>
</organism>
<evidence type="ECO:0000313" key="2">
    <source>
        <dbReference type="Proteomes" id="UP000291116"/>
    </source>
</evidence>
<proteinExistence type="predicted"/>
<accession>A0A448YVY6</accession>
<evidence type="ECO:0000313" key="1">
    <source>
        <dbReference type="EMBL" id="VEU33962.1"/>
    </source>
</evidence>
<reference evidence="1 2" key="1">
    <citation type="submission" date="2019-01" db="EMBL/GenBank/DDBJ databases">
        <authorList>
            <person name="Ferrante I. M."/>
        </authorList>
    </citation>
    <scope>NUCLEOTIDE SEQUENCE [LARGE SCALE GENOMIC DNA]</scope>
    <source>
        <strain evidence="1 2">B856</strain>
    </source>
</reference>